<keyword evidence="5 11" id="KW-0808">Transferase</keyword>
<dbReference type="EC" id="2.7.1.180" evidence="2"/>
<comment type="cofactor">
    <cofactor evidence="1">
        <name>Mg(2+)</name>
        <dbReference type="ChEBI" id="CHEBI:18420"/>
    </cofactor>
</comment>
<keyword evidence="8" id="KW-0460">Magnesium</keyword>
<dbReference type="Proteomes" id="UP001501771">
    <property type="component" value="Unassembled WGS sequence"/>
</dbReference>
<evidence type="ECO:0000256" key="9">
    <source>
        <dbReference type="ARBA" id="ARBA00031306"/>
    </source>
</evidence>
<evidence type="ECO:0000256" key="5">
    <source>
        <dbReference type="ARBA" id="ARBA00022679"/>
    </source>
</evidence>
<keyword evidence="6" id="KW-0479">Metal-binding</keyword>
<evidence type="ECO:0000256" key="8">
    <source>
        <dbReference type="ARBA" id="ARBA00022842"/>
    </source>
</evidence>
<proteinExistence type="predicted"/>
<gene>
    <name evidence="11" type="ORF">GCM10009844_02640</name>
</gene>
<comment type="catalytic activity">
    <reaction evidence="10">
        <text>L-threonyl-[protein] + FAD = FMN-L-threonyl-[protein] + AMP + H(+)</text>
        <dbReference type="Rhea" id="RHEA:36847"/>
        <dbReference type="Rhea" id="RHEA-COMP:11060"/>
        <dbReference type="Rhea" id="RHEA-COMP:11061"/>
        <dbReference type="ChEBI" id="CHEBI:15378"/>
        <dbReference type="ChEBI" id="CHEBI:30013"/>
        <dbReference type="ChEBI" id="CHEBI:57692"/>
        <dbReference type="ChEBI" id="CHEBI:74257"/>
        <dbReference type="ChEBI" id="CHEBI:456215"/>
        <dbReference type="EC" id="2.7.1.180"/>
    </reaction>
</comment>
<reference evidence="11 12" key="1">
    <citation type="journal article" date="2019" name="Int. J. Syst. Evol. Microbiol.">
        <title>The Global Catalogue of Microorganisms (GCM) 10K type strain sequencing project: providing services to taxonomists for standard genome sequencing and annotation.</title>
        <authorList>
            <consortium name="The Broad Institute Genomics Platform"/>
            <consortium name="The Broad Institute Genome Sequencing Center for Infectious Disease"/>
            <person name="Wu L."/>
            <person name="Ma J."/>
        </authorList>
    </citation>
    <scope>NUCLEOTIDE SEQUENCE [LARGE SCALE GENOMIC DNA]</scope>
    <source>
        <strain evidence="11 12">JCM 16022</strain>
    </source>
</reference>
<evidence type="ECO:0000256" key="10">
    <source>
        <dbReference type="ARBA" id="ARBA00048540"/>
    </source>
</evidence>
<dbReference type="InterPro" id="IPR003374">
    <property type="entry name" value="ApbE-like_sf"/>
</dbReference>
<name>A0ABN2Z455_9ACTN</name>
<evidence type="ECO:0000256" key="6">
    <source>
        <dbReference type="ARBA" id="ARBA00022723"/>
    </source>
</evidence>
<accession>A0ABN2Z455</accession>
<dbReference type="PANTHER" id="PTHR30040:SF2">
    <property type="entry name" value="FAD:PROTEIN FMN TRANSFERASE"/>
    <property type="match status" value="1"/>
</dbReference>
<evidence type="ECO:0000313" key="11">
    <source>
        <dbReference type="EMBL" id="GAA2136441.1"/>
    </source>
</evidence>
<sequence>MVAAREWDLWSTRARLVVTDPAALDPALVLVDDLLAAVEGAASRFRPDSEVSVLRPGPDGTVLVSPMLADLLGEALAAAERTDGAVDPTIGAALSALGYDRDIRLVESGTGLVALVRPVPGWRTLRLAGRRLTLPDGLELDLGATAKAVAADRTAALVAQRLGTGVLVSLGGDIATAGPAPEGGWQVRVQDTGSDPAAHVALPAGSALATSSTVRRTWIRGSETLHHIVDPATGRPADPVWRSVSVAATTCSTANAAATATIVKGDAGLGWLSARRLPARLVDRDGVVHLRNGWPEEPTGVAA</sequence>
<evidence type="ECO:0000256" key="7">
    <source>
        <dbReference type="ARBA" id="ARBA00022827"/>
    </source>
</evidence>
<dbReference type="EMBL" id="BAAAQR010000001">
    <property type="protein sequence ID" value="GAA2136441.1"/>
    <property type="molecule type" value="Genomic_DNA"/>
</dbReference>
<dbReference type="Pfam" id="PF02424">
    <property type="entry name" value="ApbE"/>
    <property type="match status" value="1"/>
</dbReference>
<dbReference type="GO" id="GO:0016740">
    <property type="term" value="F:transferase activity"/>
    <property type="evidence" value="ECO:0007669"/>
    <property type="project" value="UniProtKB-KW"/>
</dbReference>
<dbReference type="PANTHER" id="PTHR30040">
    <property type="entry name" value="THIAMINE BIOSYNTHESIS LIPOPROTEIN APBE"/>
    <property type="match status" value="1"/>
</dbReference>
<evidence type="ECO:0000313" key="12">
    <source>
        <dbReference type="Proteomes" id="UP001501771"/>
    </source>
</evidence>
<comment type="caution">
    <text evidence="11">The sequence shown here is derived from an EMBL/GenBank/DDBJ whole genome shotgun (WGS) entry which is preliminary data.</text>
</comment>
<keyword evidence="4" id="KW-0285">Flavoprotein</keyword>
<evidence type="ECO:0000256" key="1">
    <source>
        <dbReference type="ARBA" id="ARBA00001946"/>
    </source>
</evidence>
<organism evidence="11 12">
    <name type="scientific">Nocardioides koreensis</name>
    <dbReference type="NCBI Taxonomy" id="433651"/>
    <lineage>
        <taxon>Bacteria</taxon>
        <taxon>Bacillati</taxon>
        <taxon>Actinomycetota</taxon>
        <taxon>Actinomycetes</taxon>
        <taxon>Propionibacteriales</taxon>
        <taxon>Nocardioidaceae</taxon>
        <taxon>Nocardioides</taxon>
    </lineage>
</organism>
<dbReference type="SUPFAM" id="SSF143631">
    <property type="entry name" value="ApbE-like"/>
    <property type="match status" value="1"/>
</dbReference>
<dbReference type="Gene3D" id="3.10.520.10">
    <property type="entry name" value="ApbE-like domains"/>
    <property type="match status" value="1"/>
</dbReference>
<protein>
    <recommendedName>
        <fullName evidence="3">FAD:protein FMN transferase</fullName>
        <ecNumber evidence="2">2.7.1.180</ecNumber>
    </recommendedName>
    <alternativeName>
        <fullName evidence="9">Flavin transferase</fullName>
    </alternativeName>
</protein>
<evidence type="ECO:0000256" key="3">
    <source>
        <dbReference type="ARBA" id="ARBA00016337"/>
    </source>
</evidence>
<keyword evidence="7" id="KW-0274">FAD</keyword>
<keyword evidence="12" id="KW-1185">Reference proteome</keyword>
<evidence type="ECO:0000256" key="4">
    <source>
        <dbReference type="ARBA" id="ARBA00022630"/>
    </source>
</evidence>
<dbReference type="InterPro" id="IPR024932">
    <property type="entry name" value="ApbE"/>
</dbReference>
<evidence type="ECO:0000256" key="2">
    <source>
        <dbReference type="ARBA" id="ARBA00011955"/>
    </source>
</evidence>
<dbReference type="RefSeq" id="WP_344146398.1">
    <property type="nucleotide sequence ID" value="NZ_BAAAQR010000001.1"/>
</dbReference>